<comment type="caution">
    <text evidence="1">The sequence shown here is derived from an EMBL/GenBank/DDBJ whole genome shotgun (WGS) entry which is preliminary data.</text>
</comment>
<evidence type="ECO:0000313" key="1">
    <source>
        <dbReference type="EMBL" id="EHG22354.1"/>
    </source>
</evidence>
<dbReference type="HOGENOM" id="CLU_478879_0_0_9"/>
<dbReference type="AlphaFoldDB" id="G5GMA9"/>
<accession>G5GMA9</accession>
<evidence type="ECO:0000313" key="2">
    <source>
        <dbReference type="Proteomes" id="UP000004129"/>
    </source>
</evidence>
<gene>
    <name evidence="1" type="ORF">HMPREF9334_00390</name>
</gene>
<dbReference type="STRING" id="679201.HMPREF9334_00390"/>
<sequence length="569" mass="65631">MRNITVEYLDLLGKIIVERKKQDSGIPPQNRQAENYENDLTASIRLLEKGYDVKSVMSVIRDKSPMTKLLPDVRAMVLYTGKVMENVNDVWTMRAERSLLEAAGSYQRRIAAQRSTSAIRGDYQVGMAMILKDGFHLSLVEQVIRRSAMNRDADESYFNTLFSALSDGQSRYAEILAYDADTMHSEVDVYRKFAREYMDRTHTTILSSDDEQNIIETIYRDYMQRLQEEQPNYHRDTQRMMALLEEQVQPILRKAIILASPIYVEAGRNKKEYLAGTFSVIPESLGFDRQNESAYTNLTKGLAEEKTDHKYGRAAIQLLRRHIHAEDVKRHLITLAIAAALTDPSDYAALILARAQAFLARENAIKAFDGQNSDSCINDYIGNMHCQYIEKGFVNPDMDIAAMKELLLNGRYEQDQIKDVMMRYSPNAVFDGVDYLSYVQKLADHEIARENEKLSHYVVIPRSDMRENYEEEYQYQRQKMEGRIRLPYNITMDAKIVKALLNAGVESRNLSPMLSRYKPKNWDKDYPGVSYGSYVIKQAEKNSQEKRQVQEQFIVRTRTTTNNTDNTSA</sequence>
<dbReference type="EMBL" id="ACZM01000003">
    <property type="protein sequence ID" value="EHG22354.1"/>
    <property type="molecule type" value="Genomic_DNA"/>
</dbReference>
<dbReference type="RefSeq" id="WP_006691840.1">
    <property type="nucleotide sequence ID" value="NZ_JH376797.1"/>
</dbReference>
<organism evidence="1 2">
    <name type="scientific">Selenomonas infelix ATCC 43532</name>
    <dbReference type="NCBI Taxonomy" id="679201"/>
    <lineage>
        <taxon>Bacteria</taxon>
        <taxon>Bacillati</taxon>
        <taxon>Bacillota</taxon>
        <taxon>Negativicutes</taxon>
        <taxon>Selenomonadales</taxon>
        <taxon>Selenomonadaceae</taxon>
        <taxon>Selenomonas</taxon>
    </lineage>
</organism>
<proteinExistence type="predicted"/>
<keyword evidence="2" id="KW-1185">Reference proteome</keyword>
<reference evidence="1 2" key="1">
    <citation type="submission" date="2011-08" db="EMBL/GenBank/DDBJ databases">
        <title>The Genome Sequence of Selenomonas infelix ATCC 43532.</title>
        <authorList>
            <consortium name="The Broad Institute Genome Sequencing Platform"/>
            <person name="Earl A."/>
            <person name="Ward D."/>
            <person name="Feldgarden M."/>
            <person name="Gevers D."/>
            <person name="Izard J."/>
            <person name="Blanton J.M."/>
            <person name="Baranova O.V."/>
            <person name="Dewhirst F.E."/>
            <person name="Young S.K."/>
            <person name="Zeng Q."/>
            <person name="Gargeya S."/>
            <person name="Fitzgerald M."/>
            <person name="Haas B."/>
            <person name="Abouelleil A."/>
            <person name="Alvarado L."/>
            <person name="Arachchi H.M."/>
            <person name="Berlin A."/>
            <person name="Brown A."/>
            <person name="Chapman S.B."/>
            <person name="Chen Z."/>
            <person name="Dunbar C."/>
            <person name="Freedman E."/>
            <person name="Gearin G."/>
            <person name="Gellesch M."/>
            <person name="Goldberg J."/>
            <person name="Griggs A."/>
            <person name="Gujja S."/>
            <person name="Heiman D."/>
            <person name="Howarth C."/>
            <person name="Larson L."/>
            <person name="Lui A."/>
            <person name="MacDonald P.J.P."/>
            <person name="Montmayeur A."/>
            <person name="Murphy C."/>
            <person name="Neiman D."/>
            <person name="Pearson M."/>
            <person name="Priest M."/>
            <person name="Roberts A."/>
            <person name="Saif S."/>
            <person name="Shea T."/>
            <person name="Shenoy N."/>
            <person name="Sisk P."/>
            <person name="Stolte C."/>
            <person name="Sykes S."/>
            <person name="Wortman J."/>
            <person name="Nusbaum C."/>
            <person name="Birren B."/>
        </authorList>
    </citation>
    <scope>NUCLEOTIDE SEQUENCE [LARGE SCALE GENOMIC DNA]</scope>
    <source>
        <strain evidence="1 2">ATCC 43532</strain>
    </source>
</reference>
<protein>
    <submittedName>
        <fullName evidence="1">Uncharacterized protein</fullName>
    </submittedName>
</protein>
<name>G5GMA9_9FIRM</name>
<dbReference type="Proteomes" id="UP000004129">
    <property type="component" value="Unassembled WGS sequence"/>
</dbReference>
<dbReference type="OrthoDB" id="9817902at2"/>
<dbReference type="PATRIC" id="fig|679201.3.peg.392"/>